<keyword evidence="2" id="KW-0614">Plasmid</keyword>
<proteinExistence type="predicted"/>
<sequence>MPFFQMERQNEMEQRVKFIFVAVLAMLSLIGMFGEMG</sequence>
<feature type="transmembrane region" description="Helical" evidence="1">
    <location>
        <begin position="16"/>
        <end position="34"/>
    </location>
</feature>
<dbReference type="HOGENOM" id="CLU_3341445_0_0_4"/>
<evidence type="ECO:0000313" key="3">
    <source>
        <dbReference type="Proteomes" id="UP000007437"/>
    </source>
</evidence>
<organism evidence="2 3">
    <name type="scientific">Mycetohabitans rhizoxinica (strain DSM 19002 / CIP 109453 / HKI 454)</name>
    <name type="common">Paraburkholderia rhizoxinica</name>
    <dbReference type="NCBI Taxonomy" id="882378"/>
    <lineage>
        <taxon>Bacteria</taxon>
        <taxon>Pseudomonadati</taxon>
        <taxon>Pseudomonadota</taxon>
        <taxon>Betaproteobacteria</taxon>
        <taxon>Burkholderiales</taxon>
        <taxon>Burkholderiaceae</taxon>
        <taxon>Mycetohabitans</taxon>
    </lineage>
</organism>
<gene>
    <name evidence="2" type="ordered locus">RBRH_03450</name>
</gene>
<keyword evidence="1" id="KW-0472">Membrane</keyword>
<evidence type="ECO:0000256" key="1">
    <source>
        <dbReference type="SAM" id="Phobius"/>
    </source>
</evidence>
<name>E5ATL9_MYCRK</name>
<geneLocation type="plasmid" evidence="2 3">
    <name>pBRH01</name>
</geneLocation>
<keyword evidence="1" id="KW-0812">Transmembrane</keyword>
<keyword evidence="1" id="KW-1133">Transmembrane helix</keyword>
<reference evidence="2 3" key="1">
    <citation type="journal article" date="2011" name="J. Bacteriol.">
        <title>Complete genome sequence of Burkholderia rhizoxinica, an endosymbiont of Rhizopus microsporus.</title>
        <authorList>
            <person name="Lackner G."/>
            <person name="Moebius N."/>
            <person name="Partida-Martinez L."/>
            <person name="Hertweck C."/>
        </authorList>
    </citation>
    <scope>NUCLEOTIDE SEQUENCE [LARGE SCALE GENOMIC DNA]</scope>
    <source>
        <strain evidence="3">DSM 19002 / CIP 109453 / HKI 454</strain>
        <plasmid evidence="2 3">pBRH01</plasmid>
    </source>
</reference>
<evidence type="ECO:0000313" key="2">
    <source>
        <dbReference type="EMBL" id="CBW76443.1"/>
    </source>
</evidence>
<dbReference type="AlphaFoldDB" id="E5ATL9"/>
<dbReference type="EMBL" id="FR687360">
    <property type="protein sequence ID" value="CBW76443.1"/>
    <property type="molecule type" value="Genomic_DNA"/>
</dbReference>
<accession>E5ATL9</accession>
<protein>
    <submittedName>
        <fullName evidence="2">Uncharacterized protein</fullName>
    </submittedName>
</protein>
<dbReference type="Proteomes" id="UP000007437">
    <property type="component" value="Plasmid pBRH01"/>
</dbReference>
<dbReference type="KEGG" id="brh:RBRH_03450"/>